<dbReference type="GO" id="GO:0005737">
    <property type="term" value="C:cytoplasm"/>
    <property type="evidence" value="ECO:0007669"/>
    <property type="project" value="UniProtKB-SubCell"/>
</dbReference>
<evidence type="ECO:0000313" key="12">
    <source>
        <dbReference type="Proteomes" id="UP000256629"/>
    </source>
</evidence>
<gene>
    <name evidence="11" type="ORF">DFQ02_102279</name>
</gene>
<evidence type="ECO:0000256" key="7">
    <source>
        <dbReference type="ARBA" id="ARBA00022741"/>
    </source>
</evidence>
<dbReference type="PANTHER" id="PTHR33540:SF2">
    <property type="entry name" value="TRNA THREONYLCARBAMOYLADENOSINE BIOSYNTHESIS PROTEIN TSAE"/>
    <property type="match status" value="1"/>
</dbReference>
<protein>
    <recommendedName>
        <fullName evidence="3">tRNA threonylcarbamoyladenosine biosynthesis protein TsaE</fullName>
    </recommendedName>
    <alternativeName>
        <fullName evidence="10">t(6)A37 threonylcarbamoyladenosine biosynthesis protein TsaE</fullName>
    </alternativeName>
</protein>
<evidence type="ECO:0000256" key="8">
    <source>
        <dbReference type="ARBA" id="ARBA00022840"/>
    </source>
</evidence>
<dbReference type="RefSeq" id="WP_116039926.1">
    <property type="nucleotide sequence ID" value="NZ_QRDX01000002.1"/>
</dbReference>
<comment type="similarity">
    <text evidence="2">Belongs to the TsaE family.</text>
</comment>
<dbReference type="OrthoDB" id="9815896at2"/>
<keyword evidence="8" id="KW-0067">ATP-binding</keyword>
<dbReference type="Pfam" id="PF02367">
    <property type="entry name" value="TsaE"/>
    <property type="match status" value="1"/>
</dbReference>
<evidence type="ECO:0000256" key="6">
    <source>
        <dbReference type="ARBA" id="ARBA00022723"/>
    </source>
</evidence>
<dbReference type="GO" id="GO:0002949">
    <property type="term" value="P:tRNA threonylcarbamoyladenosine modification"/>
    <property type="evidence" value="ECO:0007669"/>
    <property type="project" value="InterPro"/>
</dbReference>
<evidence type="ECO:0000256" key="10">
    <source>
        <dbReference type="ARBA" id="ARBA00032441"/>
    </source>
</evidence>
<dbReference type="SUPFAM" id="SSF52540">
    <property type="entry name" value="P-loop containing nucleoside triphosphate hydrolases"/>
    <property type="match status" value="1"/>
</dbReference>
<dbReference type="EMBL" id="QRDX01000002">
    <property type="protein sequence ID" value="RED49505.1"/>
    <property type="molecule type" value="Genomic_DNA"/>
</dbReference>
<evidence type="ECO:0000256" key="4">
    <source>
        <dbReference type="ARBA" id="ARBA00022490"/>
    </source>
</evidence>
<dbReference type="Gene3D" id="3.40.50.300">
    <property type="entry name" value="P-loop containing nucleotide triphosphate hydrolases"/>
    <property type="match status" value="1"/>
</dbReference>
<dbReference type="Proteomes" id="UP000256629">
    <property type="component" value="Unassembled WGS sequence"/>
</dbReference>
<evidence type="ECO:0000256" key="9">
    <source>
        <dbReference type="ARBA" id="ARBA00022842"/>
    </source>
</evidence>
<comment type="subcellular location">
    <subcellularLocation>
        <location evidence="1">Cytoplasm</location>
    </subcellularLocation>
</comment>
<keyword evidence="5" id="KW-0819">tRNA processing</keyword>
<dbReference type="AlphaFoldDB" id="A0A3D9HJ94"/>
<evidence type="ECO:0000256" key="3">
    <source>
        <dbReference type="ARBA" id="ARBA00019010"/>
    </source>
</evidence>
<keyword evidence="6" id="KW-0479">Metal-binding</keyword>
<reference evidence="11 12" key="1">
    <citation type="submission" date="2018-07" db="EMBL/GenBank/DDBJ databases">
        <title>Genomic Encyclopedia of Type Strains, Phase III (KMG-III): the genomes of soil and plant-associated and newly described type strains.</title>
        <authorList>
            <person name="Whitman W."/>
        </authorList>
    </citation>
    <scope>NUCLEOTIDE SEQUENCE [LARGE SCALE GENOMIC DNA]</scope>
    <source>
        <strain evidence="11 12">CECT 8487</strain>
    </source>
</reference>
<organism evidence="11 12">
    <name type="scientific">Seonamhaeicola aphaedonensis</name>
    <dbReference type="NCBI Taxonomy" id="1461338"/>
    <lineage>
        <taxon>Bacteria</taxon>
        <taxon>Pseudomonadati</taxon>
        <taxon>Bacteroidota</taxon>
        <taxon>Flavobacteriia</taxon>
        <taxon>Flavobacteriales</taxon>
        <taxon>Flavobacteriaceae</taxon>
    </lineage>
</organism>
<comment type="caution">
    <text evidence="11">The sequence shown here is derived from an EMBL/GenBank/DDBJ whole genome shotgun (WGS) entry which is preliminary data.</text>
</comment>
<keyword evidence="12" id="KW-1185">Reference proteome</keyword>
<evidence type="ECO:0000256" key="1">
    <source>
        <dbReference type="ARBA" id="ARBA00004496"/>
    </source>
</evidence>
<evidence type="ECO:0000313" key="11">
    <source>
        <dbReference type="EMBL" id="RED49505.1"/>
    </source>
</evidence>
<sequence>MKVNYTLEEVDITAREIINNLKSKTIFLYGNMGVGKTTLIKSIVRCLGSQDEVTSPTFSIVNEYKTEDHLIYHFDLYRINDLEEAYNFGIEDYLYSDEWKIIEWPELIEQIALEYDRIDIVLNNDNSRTLRLNYEPNLTEKSC</sequence>
<dbReference type="PANTHER" id="PTHR33540">
    <property type="entry name" value="TRNA THREONYLCARBAMOYLADENOSINE BIOSYNTHESIS PROTEIN TSAE"/>
    <property type="match status" value="1"/>
</dbReference>
<evidence type="ECO:0000256" key="5">
    <source>
        <dbReference type="ARBA" id="ARBA00022694"/>
    </source>
</evidence>
<keyword evidence="9" id="KW-0460">Magnesium</keyword>
<keyword evidence="7" id="KW-0547">Nucleotide-binding</keyword>
<dbReference type="InterPro" id="IPR003442">
    <property type="entry name" value="T6A_TsaE"/>
</dbReference>
<evidence type="ECO:0000256" key="2">
    <source>
        <dbReference type="ARBA" id="ARBA00007599"/>
    </source>
</evidence>
<dbReference type="GO" id="GO:0005524">
    <property type="term" value="F:ATP binding"/>
    <property type="evidence" value="ECO:0007669"/>
    <property type="project" value="UniProtKB-KW"/>
</dbReference>
<name>A0A3D9HJ94_9FLAO</name>
<dbReference type="InterPro" id="IPR027417">
    <property type="entry name" value="P-loop_NTPase"/>
</dbReference>
<dbReference type="NCBIfam" id="TIGR00150">
    <property type="entry name" value="T6A_YjeE"/>
    <property type="match status" value="1"/>
</dbReference>
<keyword evidence="4" id="KW-0963">Cytoplasm</keyword>
<proteinExistence type="inferred from homology"/>
<accession>A0A3D9HJ94</accession>
<dbReference type="GO" id="GO:0046872">
    <property type="term" value="F:metal ion binding"/>
    <property type="evidence" value="ECO:0007669"/>
    <property type="project" value="UniProtKB-KW"/>
</dbReference>